<dbReference type="Pfam" id="PF22022">
    <property type="entry name" value="Phage_int_M"/>
    <property type="match status" value="1"/>
</dbReference>
<feature type="domain" description="Core-binding (CB)" evidence="7">
    <location>
        <begin position="104"/>
        <end position="185"/>
    </location>
</feature>
<gene>
    <name evidence="9" type="ORF">GTP55_09745</name>
    <name evidence="8" type="ORF">GTP56_08280</name>
</gene>
<dbReference type="Pfam" id="PF13356">
    <property type="entry name" value="Arm-DNA-bind_3"/>
    <property type="match status" value="1"/>
</dbReference>
<dbReference type="PANTHER" id="PTHR30629">
    <property type="entry name" value="PROPHAGE INTEGRASE"/>
    <property type="match status" value="1"/>
</dbReference>
<dbReference type="Proteomes" id="UP000469734">
    <property type="component" value="Unassembled WGS sequence"/>
</dbReference>
<reference evidence="10 11" key="1">
    <citation type="submission" date="2019-12" db="EMBL/GenBank/DDBJ databases">
        <title>Novel species isolated from a subtropical stream in China.</title>
        <authorList>
            <person name="Lu H."/>
        </authorList>
    </citation>
    <scope>NUCLEOTIDE SEQUENCE [LARGE SCALE GENOMIC DNA]</scope>
    <source>
        <strain evidence="9 10">FT109W</strain>
        <strain evidence="8 11">FT134W</strain>
    </source>
</reference>
<evidence type="ECO:0000256" key="4">
    <source>
        <dbReference type="ARBA" id="ARBA00023172"/>
    </source>
</evidence>
<protein>
    <submittedName>
        <fullName evidence="8">Integrase arm-type DNA-binding domain-containing protein</fullName>
    </submittedName>
</protein>
<dbReference type="GO" id="GO:0015074">
    <property type="term" value="P:DNA integration"/>
    <property type="evidence" value="ECO:0007669"/>
    <property type="project" value="UniProtKB-KW"/>
</dbReference>
<dbReference type="Gene3D" id="3.30.160.390">
    <property type="entry name" value="Integrase, DNA-binding domain"/>
    <property type="match status" value="1"/>
</dbReference>
<evidence type="ECO:0000256" key="3">
    <source>
        <dbReference type="ARBA" id="ARBA00023125"/>
    </source>
</evidence>
<dbReference type="PROSITE" id="PS51898">
    <property type="entry name" value="TYR_RECOMBINASE"/>
    <property type="match status" value="1"/>
</dbReference>
<evidence type="ECO:0000256" key="5">
    <source>
        <dbReference type="PROSITE-ProRule" id="PRU01248"/>
    </source>
</evidence>
<dbReference type="InterPro" id="IPR050808">
    <property type="entry name" value="Phage_Integrase"/>
</dbReference>
<evidence type="ECO:0000313" key="8">
    <source>
        <dbReference type="EMBL" id="MYM72192.1"/>
    </source>
</evidence>
<dbReference type="Pfam" id="PF00589">
    <property type="entry name" value="Phage_integrase"/>
    <property type="match status" value="1"/>
</dbReference>
<evidence type="ECO:0000256" key="1">
    <source>
        <dbReference type="ARBA" id="ARBA00008857"/>
    </source>
</evidence>
<dbReference type="GO" id="GO:0006310">
    <property type="term" value="P:DNA recombination"/>
    <property type="evidence" value="ECO:0007669"/>
    <property type="project" value="UniProtKB-KW"/>
</dbReference>
<accession>A0A7X4GYT6</accession>
<dbReference type="SUPFAM" id="SSF56349">
    <property type="entry name" value="DNA breaking-rejoining enzymes"/>
    <property type="match status" value="1"/>
</dbReference>
<evidence type="ECO:0000259" key="6">
    <source>
        <dbReference type="PROSITE" id="PS51898"/>
    </source>
</evidence>
<dbReference type="InterPro" id="IPR013762">
    <property type="entry name" value="Integrase-like_cat_sf"/>
</dbReference>
<evidence type="ECO:0000313" key="11">
    <source>
        <dbReference type="Proteomes" id="UP000469734"/>
    </source>
</evidence>
<dbReference type="InterPro" id="IPR010998">
    <property type="entry name" value="Integrase_recombinase_N"/>
</dbReference>
<keyword evidence="4" id="KW-0233">DNA recombination</keyword>
<dbReference type="EMBL" id="WWCR01000006">
    <property type="protein sequence ID" value="MYM72192.1"/>
    <property type="molecule type" value="Genomic_DNA"/>
</dbReference>
<dbReference type="InterPro" id="IPR038488">
    <property type="entry name" value="Integrase_DNA-bd_sf"/>
</dbReference>
<dbReference type="Gene3D" id="1.10.150.130">
    <property type="match status" value="1"/>
</dbReference>
<dbReference type="Proteomes" id="UP000466332">
    <property type="component" value="Unassembled WGS sequence"/>
</dbReference>
<feature type="domain" description="Tyr recombinase" evidence="6">
    <location>
        <begin position="208"/>
        <end position="396"/>
    </location>
</feature>
<dbReference type="InterPro" id="IPR011010">
    <property type="entry name" value="DNA_brk_join_enz"/>
</dbReference>
<evidence type="ECO:0000313" key="9">
    <source>
        <dbReference type="EMBL" id="MYN39655.1"/>
    </source>
</evidence>
<evidence type="ECO:0000259" key="7">
    <source>
        <dbReference type="PROSITE" id="PS51900"/>
    </source>
</evidence>
<comment type="similarity">
    <text evidence="1">Belongs to the 'phage' integrase family.</text>
</comment>
<evidence type="ECO:0000256" key="2">
    <source>
        <dbReference type="ARBA" id="ARBA00022908"/>
    </source>
</evidence>
<keyword evidence="3 5" id="KW-0238">DNA-binding</keyword>
<dbReference type="CDD" id="cd00801">
    <property type="entry name" value="INT_P4_C"/>
    <property type="match status" value="1"/>
</dbReference>
<name>A0A7X4GYT6_9BURK</name>
<keyword evidence="10" id="KW-1185">Reference proteome</keyword>
<comment type="caution">
    <text evidence="8">The sequence shown here is derived from an EMBL/GenBank/DDBJ whole genome shotgun (WGS) entry which is preliminary data.</text>
</comment>
<evidence type="ECO:0000313" key="10">
    <source>
        <dbReference type="Proteomes" id="UP000466332"/>
    </source>
</evidence>
<sequence>MPRRVLPLTDIQVRHAKPQPKRYKLADGAGMYLEVNPTGSKIWRMNYQQANGKQNCLSFGAYPAVSLALARERRAKAKHLLAIGKDPAQARRLEKLQSAMDASHTFENVARDWHANKADSWKDNTAKNVLHRLEKDVFPLIGKFPISEVKAPLMLDVLRRIEKRGAVEMARRCGQFCGQVFRYAIATGQAEFDPIPSLRGALKVRARGHHAAITPDELPEFLRLLTKHEYSMMMQTRIMIRLMLLVFVRTSELTETPWSEIDFDKQVWIIKWHRMKMGKRKINPRRVDHHVHLPRQGWELLRELHSHTGGNEYLFPNRNDHSRPTSNWAILAALKRMGYTGRMTGHGFRSLAMGVLKERLGYRHEVVDRQLAHLSGDIYGEAYDRAMFLDERKKMMQDYADYLDQIAQKAADAERTTKIHT</sequence>
<dbReference type="PROSITE" id="PS51900">
    <property type="entry name" value="CB"/>
    <property type="match status" value="1"/>
</dbReference>
<dbReference type="EMBL" id="WWCS01000005">
    <property type="protein sequence ID" value="MYN39655.1"/>
    <property type="molecule type" value="Genomic_DNA"/>
</dbReference>
<dbReference type="InterPro" id="IPR025166">
    <property type="entry name" value="Integrase_DNA_bind_dom"/>
</dbReference>
<dbReference type="InterPro" id="IPR002104">
    <property type="entry name" value="Integrase_catalytic"/>
</dbReference>
<proteinExistence type="inferred from homology"/>
<dbReference type="GO" id="GO:0003677">
    <property type="term" value="F:DNA binding"/>
    <property type="evidence" value="ECO:0007669"/>
    <property type="project" value="UniProtKB-UniRule"/>
</dbReference>
<dbReference type="InterPro" id="IPR053876">
    <property type="entry name" value="Phage_int_M"/>
</dbReference>
<dbReference type="PANTHER" id="PTHR30629:SF2">
    <property type="entry name" value="PROPHAGE INTEGRASE INTS-RELATED"/>
    <property type="match status" value="1"/>
</dbReference>
<organism evidence="8 11">
    <name type="scientific">Duganella margarita</name>
    <dbReference type="NCBI Taxonomy" id="2692170"/>
    <lineage>
        <taxon>Bacteria</taxon>
        <taxon>Pseudomonadati</taxon>
        <taxon>Pseudomonadota</taxon>
        <taxon>Betaproteobacteria</taxon>
        <taxon>Burkholderiales</taxon>
        <taxon>Oxalobacteraceae</taxon>
        <taxon>Telluria group</taxon>
        <taxon>Duganella</taxon>
    </lineage>
</organism>
<dbReference type="Gene3D" id="1.10.443.10">
    <property type="entry name" value="Intergrase catalytic core"/>
    <property type="match status" value="1"/>
</dbReference>
<dbReference type="InterPro" id="IPR044068">
    <property type="entry name" value="CB"/>
</dbReference>
<keyword evidence="2" id="KW-0229">DNA integration</keyword>
<dbReference type="AlphaFoldDB" id="A0A7X4GYT6"/>